<keyword evidence="1" id="KW-0472">Membrane</keyword>
<proteinExistence type="predicted"/>
<dbReference type="AlphaFoldDB" id="A0A1I8EI19"/>
<keyword evidence="1" id="KW-0812">Transmembrane</keyword>
<sequence length="95" mass="10907">VALVAVQSNTTDSDSLRKAFFHFPGILKGIPEIQLQLLIAITCLDINDITVINNKVFIEKLDLSFNSAEEVCSFWFCFVFHFIFYVLRSIYFHGI</sequence>
<evidence type="ECO:0000256" key="1">
    <source>
        <dbReference type="SAM" id="Phobius"/>
    </source>
</evidence>
<dbReference type="WBParaSite" id="maker-PairedContig_2016-snap-gene-0.16-mRNA-1">
    <property type="protein sequence ID" value="maker-PairedContig_2016-snap-gene-0.16-mRNA-1"/>
    <property type="gene ID" value="maker-PairedContig_2016-snap-gene-0.16"/>
</dbReference>
<reference evidence="2" key="1">
    <citation type="submission" date="2016-11" db="UniProtKB">
        <authorList>
            <consortium name="WormBaseParasite"/>
        </authorList>
    </citation>
    <scope>IDENTIFICATION</scope>
    <source>
        <strain evidence="2">pt0022</strain>
    </source>
</reference>
<feature type="transmembrane region" description="Helical" evidence="1">
    <location>
        <begin position="73"/>
        <end position="91"/>
    </location>
</feature>
<keyword evidence="1" id="KW-1133">Transmembrane helix</keyword>
<protein>
    <submittedName>
        <fullName evidence="2">Uncharacterized protein</fullName>
    </submittedName>
</protein>
<accession>A0A1I8EI19</accession>
<evidence type="ECO:0000313" key="2">
    <source>
        <dbReference type="WBParaSite" id="maker-PairedContig_2016-snap-gene-0.16-mRNA-1"/>
    </source>
</evidence>
<organism evidence="2">
    <name type="scientific">Wuchereria bancrofti</name>
    <dbReference type="NCBI Taxonomy" id="6293"/>
    <lineage>
        <taxon>Eukaryota</taxon>
        <taxon>Metazoa</taxon>
        <taxon>Ecdysozoa</taxon>
        <taxon>Nematoda</taxon>
        <taxon>Chromadorea</taxon>
        <taxon>Rhabditida</taxon>
        <taxon>Spirurina</taxon>
        <taxon>Spiruromorpha</taxon>
        <taxon>Filarioidea</taxon>
        <taxon>Onchocercidae</taxon>
        <taxon>Wuchereria</taxon>
    </lineage>
</organism>
<name>A0A1I8EI19_WUCBA</name>